<comment type="caution">
    <text evidence="1">The sequence shown here is derived from an EMBL/GenBank/DDBJ whole genome shotgun (WGS) entry which is preliminary data.</text>
</comment>
<dbReference type="EMBL" id="PPEA01000339">
    <property type="protein sequence ID" value="PQM47422.1"/>
    <property type="molecule type" value="Genomic_DNA"/>
</dbReference>
<organism evidence="1 2">
    <name type="scientific">Mycobacterium talmoniae</name>
    <dbReference type="NCBI Taxonomy" id="1858794"/>
    <lineage>
        <taxon>Bacteria</taxon>
        <taxon>Bacillati</taxon>
        <taxon>Actinomycetota</taxon>
        <taxon>Actinomycetes</taxon>
        <taxon>Mycobacteriales</taxon>
        <taxon>Mycobacteriaceae</taxon>
        <taxon>Mycobacterium</taxon>
    </lineage>
</organism>
<dbReference type="AlphaFoldDB" id="A0A2S8BL74"/>
<reference evidence="1 2" key="1">
    <citation type="journal article" date="2017" name="Int. J. Syst. Evol. Microbiol.">
        <title>Mycobacterium talmoniae sp. nov., a slowly growing mycobacterium isolated from human respiratory samples.</title>
        <authorList>
            <person name="Davidson R.M."/>
            <person name="DeGroote M.A."/>
            <person name="Marola J.L."/>
            <person name="Buss S."/>
            <person name="Jones V."/>
            <person name="McNeil M.R."/>
            <person name="Freifeld A.G."/>
            <person name="Elaine Epperson L."/>
            <person name="Hasan N.A."/>
            <person name="Jackson M."/>
            <person name="Iwen P.C."/>
            <person name="Salfinger M."/>
            <person name="Strong M."/>
        </authorList>
    </citation>
    <scope>NUCLEOTIDE SEQUENCE [LARGE SCALE GENOMIC DNA]</scope>
    <source>
        <strain evidence="1 2">ATCC BAA-2683</strain>
    </source>
</reference>
<evidence type="ECO:0000313" key="2">
    <source>
        <dbReference type="Proteomes" id="UP000238296"/>
    </source>
</evidence>
<proteinExistence type="predicted"/>
<dbReference type="Proteomes" id="UP000238296">
    <property type="component" value="Unassembled WGS sequence"/>
</dbReference>
<evidence type="ECO:0000313" key="1">
    <source>
        <dbReference type="EMBL" id="PQM47422.1"/>
    </source>
</evidence>
<gene>
    <name evidence="1" type="ORF">C1Y40_02396</name>
</gene>
<sequence length="52" mass="5592">MPGTAVISSTVASRSRATEPKCATSALRRCSPKPGTESSADAVIRFDRLLRW</sequence>
<accession>A0A2S8BL74</accession>
<name>A0A2S8BL74_9MYCO</name>
<protein>
    <submittedName>
        <fullName evidence="1">Uncharacterized protein</fullName>
    </submittedName>
</protein>